<dbReference type="InterPro" id="IPR019223">
    <property type="entry name" value="DUF2147"/>
</dbReference>
<name>A0A1J5RPH2_9ZZZZ</name>
<dbReference type="PANTHER" id="PTHR36919:SF3">
    <property type="entry name" value="BLL5882 PROTEIN"/>
    <property type="match status" value="1"/>
</dbReference>
<accession>A0A1J5RPH2</accession>
<evidence type="ECO:0000313" key="2">
    <source>
        <dbReference type="EMBL" id="OIQ97641.1"/>
    </source>
</evidence>
<comment type="caution">
    <text evidence="2">The sequence shown here is derived from an EMBL/GenBank/DDBJ whole genome shotgun (WGS) entry which is preliminary data.</text>
</comment>
<proteinExistence type="predicted"/>
<sequence>MPSLSSRFCATLLLAGLSLTAIASSMSPVGEWNTIDDKTHQPKSIVSITEKGGVFSGTVVKIVDPAKQDAKCEKCAADDPRKDQPVLGMSILTGLKQEGDNVYGGGKILDPNNGKIYNAKLTVIDGGKKLEMRGSFLFFWRTQTWLRAE</sequence>
<dbReference type="EMBL" id="MLJW01000130">
    <property type="protein sequence ID" value="OIQ97641.1"/>
    <property type="molecule type" value="Genomic_DNA"/>
</dbReference>
<dbReference type="Gene3D" id="2.40.128.520">
    <property type="match status" value="1"/>
</dbReference>
<dbReference type="Pfam" id="PF09917">
    <property type="entry name" value="DUF2147"/>
    <property type="match status" value="1"/>
</dbReference>
<protein>
    <recommendedName>
        <fullName evidence="1">DUF2147 domain-containing protein</fullName>
    </recommendedName>
</protein>
<reference evidence="2" key="1">
    <citation type="submission" date="2016-10" db="EMBL/GenBank/DDBJ databases">
        <title>Sequence of Gallionella enrichment culture.</title>
        <authorList>
            <person name="Poehlein A."/>
            <person name="Muehling M."/>
            <person name="Daniel R."/>
        </authorList>
    </citation>
    <scope>NUCLEOTIDE SEQUENCE</scope>
</reference>
<dbReference type="AlphaFoldDB" id="A0A1J5RPH2"/>
<feature type="domain" description="DUF2147" evidence="1">
    <location>
        <begin position="30"/>
        <end position="147"/>
    </location>
</feature>
<dbReference type="PANTHER" id="PTHR36919">
    <property type="entry name" value="BLR1215 PROTEIN"/>
    <property type="match status" value="1"/>
</dbReference>
<organism evidence="2">
    <name type="scientific">mine drainage metagenome</name>
    <dbReference type="NCBI Taxonomy" id="410659"/>
    <lineage>
        <taxon>unclassified sequences</taxon>
        <taxon>metagenomes</taxon>
        <taxon>ecological metagenomes</taxon>
    </lineage>
</organism>
<gene>
    <name evidence="2" type="ORF">GALL_204000</name>
</gene>
<evidence type="ECO:0000259" key="1">
    <source>
        <dbReference type="Pfam" id="PF09917"/>
    </source>
</evidence>